<reference evidence="3" key="1">
    <citation type="submission" date="2023-07" db="EMBL/GenBank/DDBJ databases">
        <title>30 novel species of actinomycetes from the DSMZ collection.</title>
        <authorList>
            <person name="Nouioui I."/>
        </authorList>
    </citation>
    <scope>NUCLEOTIDE SEQUENCE [LARGE SCALE GENOMIC DNA]</scope>
    <source>
        <strain evidence="3">DSM 42041</strain>
    </source>
</reference>
<sequence>MTSGRVPPYVAAECRTEGCPEKGTVRRVRLDQPHPGLVAVPHLVCASCHQPVPVPWPEKEGTSAVPKITRRGGASNAAASPPAKAPRSQARPAKKAEPAPAAAASDPADEAPDEGG</sequence>
<name>A0ABU2NJT0_9ACTN</name>
<evidence type="ECO:0000256" key="1">
    <source>
        <dbReference type="SAM" id="MobiDB-lite"/>
    </source>
</evidence>
<dbReference type="EMBL" id="JAVREQ010000001">
    <property type="protein sequence ID" value="MDT0377232.1"/>
    <property type="molecule type" value="Genomic_DNA"/>
</dbReference>
<keyword evidence="3" id="KW-1185">Reference proteome</keyword>
<feature type="compositionally biased region" description="Low complexity" evidence="1">
    <location>
        <begin position="71"/>
        <end position="91"/>
    </location>
</feature>
<proteinExistence type="predicted"/>
<feature type="compositionally biased region" description="Acidic residues" evidence="1">
    <location>
        <begin position="107"/>
        <end position="116"/>
    </location>
</feature>
<evidence type="ECO:0000313" key="2">
    <source>
        <dbReference type="EMBL" id="MDT0377232.1"/>
    </source>
</evidence>
<feature type="region of interest" description="Disordered" evidence="1">
    <location>
        <begin position="52"/>
        <end position="116"/>
    </location>
</feature>
<protein>
    <submittedName>
        <fullName evidence="2">Uncharacterized protein</fullName>
    </submittedName>
</protein>
<evidence type="ECO:0000313" key="3">
    <source>
        <dbReference type="Proteomes" id="UP001183414"/>
    </source>
</evidence>
<accession>A0ABU2NJT0</accession>
<dbReference type="RefSeq" id="WP_311671237.1">
    <property type="nucleotide sequence ID" value="NZ_JAVREQ010000001.1"/>
</dbReference>
<gene>
    <name evidence="2" type="ORF">RM572_00380</name>
</gene>
<dbReference type="Proteomes" id="UP001183414">
    <property type="component" value="Unassembled WGS sequence"/>
</dbReference>
<organism evidence="2 3">
    <name type="scientific">Streptomyces hazeniae</name>
    <dbReference type="NCBI Taxonomy" id="3075538"/>
    <lineage>
        <taxon>Bacteria</taxon>
        <taxon>Bacillati</taxon>
        <taxon>Actinomycetota</taxon>
        <taxon>Actinomycetes</taxon>
        <taxon>Kitasatosporales</taxon>
        <taxon>Streptomycetaceae</taxon>
        <taxon>Streptomyces</taxon>
    </lineage>
</organism>
<comment type="caution">
    <text evidence="2">The sequence shown here is derived from an EMBL/GenBank/DDBJ whole genome shotgun (WGS) entry which is preliminary data.</text>
</comment>